<proteinExistence type="predicted"/>
<dbReference type="EMBL" id="CAJOBG010001622">
    <property type="protein sequence ID" value="CAF3945107.1"/>
    <property type="molecule type" value="Genomic_DNA"/>
</dbReference>
<feature type="compositionally biased region" description="Basic and acidic residues" evidence="2">
    <location>
        <begin position="183"/>
        <end position="196"/>
    </location>
</feature>
<evidence type="ECO:0000313" key="5">
    <source>
        <dbReference type="EMBL" id="CAF3945107.1"/>
    </source>
</evidence>
<feature type="region of interest" description="Disordered" evidence="2">
    <location>
        <begin position="134"/>
        <end position="242"/>
    </location>
</feature>
<keyword evidence="1" id="KW-0175">Coiled coil</keyword>
<dbReference type="Proteomes" id="UP000663866">
    <property type="component" value="Unassembled WGS sequence"/>
</dbReference>
<dbReference type="EMBL" id="CAJNRG010008929">
    <property type="protein sequence ID" value="CAF2108436.1"/>
    <property type="molecule type" value="Genomic_DNA"/>
</dbReference>
<name>A0A819K6Q5_9BILA</name>
<evidence type="ECO:0000313" key="7">
    <source>
        <dbReference type="Proteomes" id="UP000663866"/>
    </source>
</evidence>
<feature type="coiled-coil region" evidence="1">
    <location>
        <begin position="383"/>
        <end position="410"/>
    </location>
</feature>
<dbReference type="EMBL" id="CAJOBF010001755">
    <property type="protein sequence ID" value="CAF3980837.1"/>
    <property type="molecule type" value="Genomic_DNA"/>
</dbReference>
<sequence>MATTTQQPLPLGRGKQQKTNAVPAPVVTKLSVEHFQKNPFFAVPSSYHRDYYICTDCGAYSCGGVYSSRCRKCHGVAADPPRESRRDYLCNECARRYEPCSCDPTVIVMRHDLIYRNPPEYCWCVSNNRVRRMSPIRPKPTIDPLKTQPVQPSSNMIKPNNQQTKAEKEEKPKWPLPPSPSRENFEHRSHDDDKQYSFKKSYPIKLPPGPDEPSVVTIETKQKSNSQKETSTTHSNSAYSSVHDSAHVQSILKSQSHSCVNLSTNEEIVRLKTRLGEVPRKLDTNVKECLEVVTKELQEIIEQINKDTNNVQQTLLLYARKQQSAQDELYRIWLQYYIAELDDWKSRHLADLQAQLYVHQDKITRNSQRRISFVSHKANEIKMQILRELQEQASREMNDLLMQIELLSRETTQHLGSETMTNINLTIQSNVGTKLPGQQSKFDFT</sequence>
<dbReference type="Proteomes" id="UP000663842">
    <property type="component" value="Unassembled WGS sequence"/>
</dbReference>
<feature type="region of interest" description="Disordered" evidence="2">
    <location>
        <begin position="1"/>
        <end position="20"/>
    </location>
</feature>
<feature type="compositionally biased region" description="Polar residues" evidence="2">
    <location>
        <begin position="148"/>
        <end position="164"/>
    </location>
</feature>
<keyword evidence="7" id="KW-1185">Reference proteome</keyword>
<protein>
    <submittedName>
        <fullName evidence="5">Uncharacterized protein</fullName>
    </submittedName>
</protein>
<evidence type="ECO:0000313" key="4">
    <source>
        <dbReference type="EMBL" id="CAF2191998.1"/>
    </source>
</evidence>
<dbReference type="EMBL" id="CAJNRF010016286">
    <property type="protein sequence ID" value="CAF2191998.1"/>
    <property type="molecule type" value="Genomic_DNA"/>
</dbReference>
<dbReference type="Proteomes" id="UP000663856">
    <property type="component" value="Unassembled WGS sequence"/>
</dbReference>
<evidence type="ECO:0000256" key="1">
    <source>
        <dbReference type="SAM" id="Coils"/>
    </source>
</evidence>
<dbReference type="SUPFAM" id="SSF47162">
    <property type="entry name" value="Apolipoprotein"/>
    <property type="match status" value="1"/>
</dbReference>
<dbReference type="Gene3D" id="1.20.120.20">
    <property type="entry name" value="Apolipoprotein"/>
    <property type="match status" value="1"/>
</dbReference>
<accession>A0A819K6Q5</accession>
<organism evidence="5 7">
    <name type="scientific">Rotaria magnacalcarata</name>
    <dbReference type="NCBI Taxonomy" id="392030"/>
    <lineage>
        <taxon>Eukaryota</taxon>
        <taxon>Metazoa</taxon>
        <taxon>Spiralia</taxon>
        <taxon>Gnathifera</taxon>
        <taxon>Rotifera</taxon>
        <taxon>Eurotatoria</taxon>
        <taxon>Bdelloidea</taxon>
        <taxon>Philodinida</taxon>
        <taxon>Philodinidae</taxon>
        <taxon>Rotaria</taxon>
    </lineage>
</organism>
<feature type="compositionally biased region" description="Polar residues" evidence="2">
    <location>
        <begin position="217"/>
        <end position="242"/>
    </location>
</feature>
<evidence type="ECO:0000256" key="2">
    <source>
        <dbReference type="SAM" id="MobiDB-lite"/>
    </source>
</evidence>
<evidence type="ECO:0000313" key="6">
    <source>
        <dbReference type="EMBL" id="CAF3980837.1"/>
    </source>
</evidence>
<gene>
    <name evidence="5" type="ORF">OVN521_LOCUS11905</name>
    <name evidence="6" type="ORF">UXM345_LOCUS15035</name>
    <name evidence="4" type="ORF">WKI299_LOCUS34030</name>
    <name evidence="3" type="ORF">XDN619_LOCUS20240</name>
</gene>
<comment type="caution">
    <text evidence="5">The sequence shown here is derived from an EMBL/GenBank/DDBJ whole genome shotgun (WGS) entry which is preliminary data.</text>
</comment>
<dbReference type="AlphaFoldDB" id="A0A819K6Q5"/>
<reference evidence="5" key="1">
    <citation type="submission" date="2021-02" db="EMBL/GenBank/DDBJ databases">
        <authorList>
            <person name="Nowell W R."/>
        </authorList>
    </citation>
    <scope>NUCLEOTIDE SEQUENCE</scope>
</reference>
<dbReference type="Proteomes" id="UP000663887">
    <property type="component" value="Unassembled WGS sequence"/>
</dbReference>
<evidence type="ECO:0000313" key="3">
    <source>
        <dbReference type="EMBL" id="CAF2108436.1"/>
    </source>
</evidence>